<organism evidence="2 3">
    <name type="scientific">Limimaricola pyoseonensis</name>
    <dbReference type="NCBI Taxonomy" id="521013"/>
    <lineage>
        <taxon>Bacteria</taxon>
        <taxon>Pseudomonadati</taxon>
        <taxon>Pseudomonadota</taxon>
        <taxon>Alphaproteobacteria</taxon>
        <taxon>Rhodobacterales</taxon>
        <taxon>Paracoccaceae</taxon>
        <taxon>Limimaricola</taxon>
    </lineage>
</organism>
<reference evidence="3" key="1">
    <citation type="submission" date="2016-10" db="EMBL/GenBank/DDBJ databases">
        <authorList>
            <person name="Varghese N."/>
            <person name="Submissions S."/>
        </authorList>
    </citation>
    <scope>NUCLEOTIDE SEQUENCE [LARGE SCALE GENOMIC DNA]</scope>
    <source>
        <strain evidence="3">DSM 21424</strain>
    </source>
</reference>
<accession>A0A1G7FZH8</accession>
<evidence type="ECO:0000259" key="1">
    <source>
        <dbReference type="Pfam" id="PF07238"/>
    </source>
</evidence>
<dbReference type="Proteomes" id="UP000198922">
    <property type="component" value="Unassembled WGS sequence"/>
</dbReference>
<sequence length="107" mass="11680">MRYREQRYPSDRELRVEHGGQTVRASLVNISATGARLARLGRLPSDAAVTLCHLNLRLPARVVWSNERQTGVRFVMPLGASEVNAFRGAAGGFAGPGAWDHGLRELG</sequence>
<dbReference type="InterPro" id="IPR009875">
    <property type="entry name" value="PilZ_domain"/>
</dbReference>
<dbReference type="GO" id="GO:0035438">
    <property type="term" value="F:cyclic-di-GMP binding"/>
    <property type="evidence" value="ECO:0007669"/>
    <property type="project" value="InterPro"/>
</dbReference>
<dbReference type="AlphaFoldDB" id="A0A1G7FZH8"/>
<dbReference type="Gene3D" id="2.40.10.220">
    <property type="entry name" value="predicted glycosyltransferase like domains"/>
    <property type="match status" value="1"/>
</dbReference>
<dbReference type="OrthoDB" id="7875076at2"/>
<evidence type="ECO:0000313" key="2">
    <source>
        <dbReference type="EMBL" id="SDE81230.1"/>
    </source>
</evidence>
<dbReference type="SUPFAM" id="SSF141371">
    <property type="entry name" value="PilZ domain-like"/>
    <property type="match status" value="1"/>
</dbReference>
<protein>
    <submittedName>
        <fullName evidence="2">PilZ domain-containing protein</fullName>
    </submittedName>
</protein>
<dbReference type="EMBL" id="FNAT01000004">
    <property type="protein sequence ID" value="SDE81230.1"/>
    <property type="molecule type" value="Genomic_DNA"/>
</dbReference>
<feature type="domain" description="PilZ" evidence="1">
    <location>
        <begin position="4"/>
        <end position="80"/>
    </location>
</feature>
<gene>
    <name evidence="2" type="ORF">SAMN04488567_2644</name>
</gene>
<name>A0A1G7FZH8_9RHOB</name>
<keyword evidence="3" id="KW-1185">Reference proteome</keyword>
<dbReference type="RefSeq" id="WP_090112701.1">
    <property type="nucleotide sequence ID" value="NZ_FNAT01000004.1"/>
</dbReference>
<dbReference type="Pfam" id="PF07238">
    <property type="entry name" value="PilZ"/>
    <property type="match status" value="1"/>
</dbReference>
<dbReference type="STRING" id="521013.SAMN04488567_2644"/>
<proteinExistence type="predicted"/>
<evidence type="ECO:0000313" key="3">
    <source>
        <dbReference type="Proteomes" id="UP000198922"/>
    </source>
</evidence>